<keyword evidence="4" id="KW-1185">Reference proteome</keyword>
<evidence type="ECO:0000313" key="3">
    <source>
        <dbReference type="EMBL" id="CAL4165031.1"/>
    </source>
</evidence>
<dbReference type="PANTHER" id="PTHR31551">
    <property type="entry name" value="PRE-MRNA-SPLICING FACTOR CWF18"/>
    <property type="match status" value="1"/>
</dbReference>
<accession>A0AAV2S8X9</accession>
<evidence type="ECO:0000256" key="1">
    <source>
        <dbReference type="SAM" id="Coils"/>
    </source>
</evidence>
<organism evidence="3 4">
    <name type="scientific">Meganyctiphanes norvegica</name>
    <name type="common">Northern krill</name>
    <name type="synonym">Thysanopoda norvegica</name>
    <dbReference type="NCBI Taxonomy" id="48144"/>
    <lineage>
        <taxon>Eukaryota</taxon>
        <taxon>Metazoa</taxon>
        <taxon>Ecdysozoa</taxon>
        <taxon>Arthropoda</taxon>
        <taxon>Crustacea</taxon>
        <taxon>Multicrustacea</taxon>
        <taxon>Malacostraca</taxon>
        <taxon>Eumalacostraca</taxon>
        <taxon>Eucarida</taxon>
        <taxon>Euphausiacea</taxon>
        <taxon>Euphausiidae</taxon>
        <taxon>Meganyctiphanes</taxon>
    </lineage>
</organism>
<dbReference type="Pfam" id="PF08315">
    <property type="entry name" value="cwf18"/>
    <property type="match status" value="1"/>
</dbReference>
<dbReference type="GO" id="GO:0071014">
    <property type="term" value="C:post-mRNA release spliceosomal complex"/>
    <property type="evidence" value="ECO:0007669"/>
    <property type="project" value="TreeGrafter"/>
</dbReference>
<dbReference type="GO" id="GO:0005684">
    <property type="term" value="C:U2-type spliceosomal complex"/>
    <property type="evidence" value="ECO:0007669"/>
    <property type="project" value="TreeGrafter"/>
</dbReference>
<evidence type="ECO:0000256" key="2">
    <source>
        <dbReference type="SAM" id="MobiDB-lite"/>
    </source>
</evidence>
<dbReference type="Proteomes" id="UP001497623">
    <property type="component" value="Unassembled WGS sequence"/>
</dbReference>
<sequence>MGRDDAYGISMGRTTHTGRIRVSPKPGITKRLSEKPGAEGVNKNRKWGNMILPSSQIVLNYRPQNEELEDSVVPAQEAEDVEKRIQQQLEDGEKAKDEVEVEIANLAPKKITYDLKRGIQDKLDKLERRTDKAIAELIRQRLKEGKQQDFFIAVNAGARAQQKSAFDSDED</sequence>
<dbReference type="EMBL" id="CAXKWB010047218">
    <property type="protein sequence ID" value="CAL4165031.1"/>
    <property type="molecule type" value="Genomic_DNA"/>
</dbReference>
<feature type="non-terminal residue" evidence="3">
    <location>
        <position position="171"/>
    </location>
</feature>
<name>A0AAV2S8X9_MEGNR</name>
<feature type="coiled-coil region" evidence="1">
    <location>
        <begin position="75"/>
        <end position="143"/>
    </location>
</feature>
<dbReference type="AlphaFoldDB" id="A0AAV2S8X9"/>
<comment type="caution">
    <text evidence="3">The sequence shown here is derived from an EMBL/GenBank/DDBJ whole genome shotgun (WGS) entry which is preliminary data.</text>
</comment>
<gene>
    <name evidence="3" type="ORF">MNOR_LOCUS33209</name>
</gene>
<protein>
    <submittedName>
        <fullName evidence="3">Uncharacterized protein</fullName>
    </submittedName>
</protein>
<reference evidence="3 4" key="1">
    <citation type="submission" date="2024-05" db="EMBL/GenBank/DDBJ databases">
        <authorList>
            <person name="Wallberg A."/>
        </authorList>
    </citation>
    <scope>NUCLEOTIDE SEQUENCE [LARGE SCALE GENOMIC DNA]</scope>
</reference>
<dbReference type="PANTHER" id="PTHR31551:SF1">
    <property type="entry name" value="COILED-COIL DOMAIN-CONTAINING PROTEIN 12"/>
    <property type="match status" value="1"/>
</dbReference>
<keyword evidence="1" id="KW-0175">Coiled coil</keyword>
<dbReference type="InterPro" id="IPR013169">
    <property type="entry name" value="mRNA_splic_Cwf18-like"/>
</dbReference>
<feature type="region of interest" description="Disordered" evidence="2">
    <location>
        <begin position="1"/>
        <end position="44"/>
    </location>
</feature>
<proteinExistence type="predicted"/>
<evidence type="ECO:0000313" key="4">
    <source>
        <dbReference type="Proteomes" id="UP001497623"/>
    </source>
</evidence>